<gene>
    <name evidence="2" type="ORF">A9B99_07200</name>
</gene>
<evidence type="ECO:0000313" key="2">
    <source>
        <dbReference type="EMBL" id="OAT77092.1"/>
    </source>
</evidence>
<reference evidence="3" key="1">
    <citation type="submission" date="2016-05" db="EMBL/GenBank/DDBJ databases">
        <authorList>
            <person name="Behera P."/>
            <person name="Vaishampayan P."/>
            <person name="Singh N."/>
            <person name="Raina V."/>
            <person name="Suar M."/>
            <person name="Pattnaik A."/>
            <person name="Rastogi G."/>
        </authorList>
    </citation>
    <scope>NUCLEOTIDE SEQUENCE [LARGE SCALE GENOMIC DNA]</scope>
    <source>
        <strain evidence="3">MP23</strain>
    </source>
</reference>
<organism evidence="2 3">
    <name type="scientific">Mangrovibacter phragmitis</name>
    <dbReference type="NCBI Taxonomy" id="1691903"/>
    <lineage>
        <taxon>Bacteria</taxon>
        <taxon>Pseudomonadati</taxon>
        <taxon>Pseudomonadota</taxon>
        <taxon>Gammaproteobacteria</taxon>
        <taxon>Enterobacterales</taxon>
        <taxon>Enterobacteriaceae</taxon>
        <taxon>Mangrovibacter</taxon>
    </lineage>
</organism>
<dbReference type="OrthoDB" id="5292073at2"/>
<dbReference type="Proteomes" id="UP000078225">
    <property type="component" value="Unassembled WGS sequence"/>
</dbReference>
<comment type="caution">
    <text evidence="2">The sequence shown here is derived from an EMBL/GenBank/DDBJ whole genome shotgun (WGS) entry which is preliminary data.</text>
</comment>
<dbReference type="SUPFAM" id="SSF103515">
    <property type="entry name" value="Autotransporter"/>
    <property type="match status" value="1"/>
</dbReference>
<dbReference type="InterPro" id="IPR036709">
    <property type="entry name" value="Autotransporte_beta_dom_sf"/>
</dbReference>
<keyword evidence="3" id="KW-1185">Reference proteome</keyword>
<evidence type="ECO:0000256" key="1">
    <source>
        <dbReference type="SAM" id="SignalP"/>
    </source>
</evidence>
<proteinExistence type="predicted"/>
<protein>
    <recommendedName>
        <fullName evidence="4">Autotransporter domain-containing protein</fullName>
    </recommendedName>
</protein>
<sequence>MNSISFSSGKAVSYAACCGLCWLYSSVALALDTHSDSIATAPVATPQSAARVDYNTILAQQINASHAPMGNMVMWRDPSLPGEQSVNTHWQFPLNNNFATGPVAGWDQYRAPWSGSSAETANVSRIGWRLDYAWGAFQPWAQVDLISGSSSWSEPYTAQSGQQDEKIGFSMGANLPINQNIAAYARLSQGSTQPGNDLTTWQLGLDVAF</sequence>
<evidence type="ECO:0008006" key="4">
    <source>
        <dbReference type="Google" id="ProtNLM"/>
    </source>
</evidence>
<dbReference type="EMBL" id="LYRP01000012">
    <property type="protein sequence ID" value="OAT77092.1"/>
    <property type="molecule type" value="Genomic_DNA"/>
</dbReference>
<keyword evidence="1" id="KW-0732">Signal</keyword>
<feature type="signal peptide" evidence="1">
    <location>
        <begin position="1"/>
        <end position="30"/>
    </location>
</feature>
<feature type="chain" id="PRO_5008596667" description="Autotransporter domain-containing protein" evidence="1">
    <location>
        <begin position="31"/>
        <end position="209"/>
    </location>
</feature>
<accession>A0A1B7L3Z4</accession>
<dbReference type="AlphaFoldDB" id="A0A1B7L3Z4"/>
<dbReference type="STRING" id="1691903.A9B99_07200"/>
<name>A0A1B7L3Z4_9ENTR</name>
<evidence type="ECO:0000313" key="3">
    <source>
        <dbReference type="Proteomes" id="UP000078225"/>
    </source>
</evidence>
<dbReference type="RefSeq" id="WP_064597696.1">
    <property type="nucleotide sequence ID" value="NZ_LYRP01000012.1"/>
</dbReference>